<dbReference type="PANTHER" id="PTHR30093">
    <property type="entry name" value="GENERAL SECRETION PATHWAY PROTEIN G"/>
    <property type="match status" value="1"/>
</dbReference>
<dbReference type="AlphaFoldDB" id="A0A2M7U063"/>
<dbReference type="SUPFAM" id="SSF54523">
    <property type="entry name" value="Pili subunits"/>
    <property type="match status" value="1"/>
</dbReference>
<dbReference type="Proteomes" id="UP000228503">
    <property type="component" value="Unassembled WGS sequence"/>
</dbReference>
<dbReference type="PANTHER" id="PTHR30093:SF43">
    <property type="entry name" value="SLR2015 PROTEIN"/>
    <property type="match status" value="1"/>
</dbReference>
<protein>
    <recommendedName>
        <fullName evidence="2">Type II secretion system protein GspG C-terminal domain-containing protein</fullName>
    </recommendedName>
</protein>
<dbReference type="InterPro" id="IPR012902">
    <property type="entry name" value="N_methyl_site"/>
</dbReference>
<dbReference type="Pfam" id="PF08334">
    <property type="entry name" value="T2SSG"/>
    <property type="match status" value="1"/>
</dbReference>
<feature type="domain" description="Type II secretion system protein GspG C-terminal" evidence="2">
    <location>
        <begin position="31"/>
        <end position="132"/>
    </location>
</feature>
<evidence type="ECO:0000313" key="4">
    <source>
        <dbReference type="Proteomes" id="UP000228503"/>
    </source>
</evidence>
<accession>A0A2M7U063</accession>
<organism evidence="3 4">
    <name type="scientific">Candidatus Roizmanbacteria bacterium CG_4_10_14_0_2_um_filter_39_13</name>
    <dbReference type="NCBI Taxonomy" id="1974825"/>
    <lineage>
        <taxon>Bacteria</taxon>
        <taxon>Candidatus Roizmaniibacteriota</taxon>
    </lineage>
</organism>
<dbReference type="InterPro" id="IPR013545">
    <property type="entry name" value="T2SS_protein-GspG_C"/>
</dbReference>
<reference evidence="4" key="1">
    <citation type="submission" date="2017-09" db="EMBL/GenBank/DDBJ databases">
        <title>Depth-based differentiation of microbial function through sediment-hosted aquifers and enrichment of novel symbionts in the deep terrestrial subsurface.</title>
        <authorList>
            <person name="Probst A.J."/>
            <person name="Ladd B."/>
            <person name="Jarett J.K."/>
            <person name="Geller-Mcgrath D.E."/>
            <person name="Sieber C.M.K."/>
            <person name="Emerson J.B."/>
            <person name="Anantharaman K."/>
            <person name="Thomas B.C."/>
            <person name="Malmstrom R."/>
            <person name="Stieglmeier M."/>
            <person name="Klingl A."/>
            <person name="Woyke T."/>
            <person name="Ryan C.M."/>
            <person name="Banfield J.F."/>
        </authorList>
    </citation>
    <scope>NUCLEOTIDE SEQUENCE [LARGE SCALE GENOMIC DNA]</scope>
</reference>
<dbReference type="InterPro" id="IPR045584">
    <property type="entry name" value="Pilin-like"/>
</dbReference>
<dbReference type="PROSITE" id="PS00409">
    <property type="entry name" value="PROKAR_NTER_METHYL"/>
    <property type="match status" value="1"/>
</dbReference>
<feature type="transmembrane region" description="Helical" evidence="1">
    <location>
        <begin position="7"/>
        <end position="28"/>
    </location>
</feature>
<keyword evidence="1" id="KW-0472">Membrane</keyword>
<proteinExistence type="predicted"/>
<evidence type="ECO:0000259" key="2">
    <source>
        <dbReference type="Pfam" id="PF08334"/>
    </source>
</evidence>
<evidence type="ECO:0000313" key="3">
    <source>
        <dbReference type="EMBL" id="PIZ63454.1"/>
    </source>
</evidence>
<gene>
    <name evidence="3" type="ORF">COY16_01985</name>
</gene>
<sequence length="151" mass="16469">MKSGFTLVELIVVISIIGMLATLGIASYQNVVKEARNTKTAADIEEMVKAIMIHNARTGSWVDGMDDSYGNIFTTATWNNSAQGLVPEYLDRVPNDPWDRSYFYDGTPNTECGLGANSVCSAGPDGVFESHNRADETAQDDDICVYIKSDC</sequence>
<dbReference type="NCBIfam" id="TIGR02532">
    <property type="entry name" value="IV_pilin_GFxxxE"/>
    <property type="match status" value="1"/>
</dbReference>
<evidence type="ECO:0000256" key="1">
    <source>
        <dbReference type="SAM" id="Phobius"/>
    </source>
</evidence>
<dbReference type="Gene3D" id="3.30.700.10">
    <property type="entry name" value="Glycoprotein, Type 4 Pilin"/>
    <property type="match status" value="1"/>
</dbReference>
<dbReference type="EMBL" id="PFOB01000021">
    <property type="protein sequence ID" value="PIZ63454.1"/>
    <property type="molecule type" value="Genomic_DNA"/>
</dbReference>
<dbReference type="Pfam" id="PF07963">
    <property type="entry name" value="N_methyl"/>
    <property type="match status" value="1"/>
</dbReference>
<keyword evidence="1" id="KW-0812">Transmembrane</keyword>
<keyword evidence="1" id="KW-1133">Transmembrane helix</keyword>
<comment type="caution">
    <text evidence="3">The sequence shown here is derived from an EMBL/GenBank/DDBJ whole genome shotgun (WGS) entry which is preliminary data.</text>
</comment>
<name>A0A2M7U063_9BACT</name>